<accession>A0ABY6KAW8</accession>
<name>A0ABY6KAW8_9ARAC</name>
<organism evidence="1 2">
    <name type="scientific">Cordylochernes scorpioides</name>
    <dbReference type="NCBI Taxonomy" id="51811"/>
    <lineage>
        <taxon>Eukaryota</taxon>
        <taxon>Metazoa</taxon>
        <taxon>Ecdysozoa</taxon>
        <taxon>Arthropoda</taxon>
        <taxon>Chelicerata</taxon>
        <taxon>Arachnida</taxon>
        <taxon>Pseudoscorpiones</taxon>
        <taxon>Cheliferoidea</taxon>
        <taxon>Chernetidae</taxon>
        <taxon>Cordylochernes</taxon>
    </lineage>
</organism>
<evidence type="ECO:0000313" key="1">
    <source>
        <dbReference type="EMBL" id="UYV65913.1"/>
    </source>
</evidence>
<keyword evidence="2" id="KW-1185">Reference proteome</keyword>
<evidence type="ECO:0000313" key="2">
    <source>
        <dbReference type="Proteomes" id="UP001235939"/>
    </source>
</evidence>
<gene>
    <name evidence="1" type="ORF">LAZ67_3005876</name>
</gene>
<protein>
    <submittedName>
        <fullName evidence="1">Uncharacterized protein</fullName>
    </submittedName>
</protein>
<sequence length="83" mass="10147">MEFKEMGFSYIGLWWPWWLETISKEIYKDLISTLQLVEKLDRYPFRKKRKINSVEQEETTMNIKKEATTQVCSFFVQHLLRNP</sequence>
<reference evidence="1 2" key="1">
    <citation type="submission" date="2022-01" db="EMBL/GenBank/DDBJ databases">
        <title>A chromosomal length assembly of Cordylochernes scorpioides.</title>
        <authorList>
            <person name="Zeh D."/>
            <person name="Zeh J."/>
        </authorList>
    </citation>
    <scope>NUCLEOTIDE SEQUENCE [LARGE SCALE GENOMIC DNA]</scope>
    <source>
        <strain evidence="1">IN4F17</strain>
        <tissue evidence="1">Whole Body</tissue>
    </source>
</reference>
<dbReference type="EMBL" id="CP092865">
    <property type="protein sequence ID" value="UYV65913.1"/>
    <property type="molecule type" value="Genomic_DNA"/>
</dbReference>
<proteinExistence type="predicted"/>
<dbReference type="Proteomes" id="UP001235939">
    <property type="component" value="Chromosome 03"/>
</dbReference>